<dbReference type="InterPro" id="IPR029063">
    <property type="entry name" value="SAM-dependent_MTases_sf"/>
</dbReference>
<dbReference type="PANTHER" id="PTHR43861">
    <property type="entry name" value="TRANS-ACONITATE 2-METHYLTRANSFERASE-RELATED"/>
    <property type="match status" value="1"/>
</dbReference>
<gene>
    <name evidence="2" type="ORF">SAMN05216270_108121</name>
</gene>
<dbReference type="EMBL" id="FNAD01000008">
    <property type="protein sequence ID" value="SDD85092.1"/>
    <property type="molecule type" value="Genomic_DNA"/>
</dbReference>
<protein>
    <submittedName>
        <fullName evidence="2">Methyltransferase domain-containing protein</fullName>
    </submittedName>
</protein>
<dbReference type="InterPro" id="IPR013217">
    <property type="entry name" value="Methyltransf_12"/>
</dbReference>
<dbReference type="AlphaFoldDB" id="A0A1G6Y468"/>
<dbReference type="SUPFAM" id="SSF53335">
    <property type="entry name" value="S-adenosyl-L-methionine-dependent methyltransferases"/>
    <property type="match status" value="1"/>
</dbReference>
<evidence type="ECO:0000313" key="3">
    <source>
        <dbReference type="Proteomes" id="UP000198949"/>
    </source>
</evidence>
<organism evidence="2 3">
    <name type="scientific">Glycomyces harbinensis</name>
    <dbReference type="NCBI Taxonomy" id="58114"/>
    <lineage>
        <taxon>Bacteria</taxon>
        <taxon>Bacillati</taxon>
        <taxon>Actinomycetota</taxon>
        <taxon>Actinomycetes</taxon>
        <taxon>Glycomycetales</taxon>
        <taxon>Glycomycetaceae</taxon>
        <taxon>Glycomyces</taxon>
    </lineage>
</organism>
<keyword evidence="2" id="KW-0489">Methyltransferase</keyword>
<reference evidence="3" key="1">
    <citation type="submission" date="2016-10" db="EMBL/GenBank/DDBJ databases">
        <authorList>
            <person name="Varghese N."/>
            <person name="Submissions S."/>
        </authorList>
    </citation>
    <scope>NUCLEOTIDE SEQUENCE [LARGE SCALE GENOMIC DNA]</scope>
    <source>
        <strain evidence="3">CGMCC 4.3516</strain>
    </source>
</reference>
<dbReference type="PANTHER" id="PTHR43861:SF1">
    <property type="entry name" value="TRANS-ACONITATE 2-METHYLTRANSFERASE"/>
    <property type="match status" value="1"/>
</dbReference>
<dbReference type="Proteomes" id="UP000198949">
    <property type="component" value="Unassembled WGS sequence"/>
</dbReference>
<feature type="domain" description="Methyltransferase type 12" evidence="1">
    <location>
        <begin position="60"/>
        <end position="158"/>
    </location>
</feature>
<accession>A0A1G6Y468</accession>
<dbReference type="STRING" id="58114.SAMN05216270_108121"/>
<proteinExistence type="predicted"/>
<dbReference type="GO" id="GO:0008168">
    <property type="term" value="F:methyltransferase activity"/>
    <property type="evidence" value="ECO:0007669"/>
    <property type="project" value="UniProtKB-KW"/>
</dbReference>
<dbReference type="RefSeq" id="WP_091036428.1">
    <property type="nucleotide sequence ID" value="NZ_FNAD01000008.1"/>
</dbReference>
<evidence type="ECO:0000313" key="2">
    <source>
        <dbReference type="EMBL" id="SDD85092.1"/>
    </source>
</evidence>
<keyword evidence="3" id="KW-1185">Reference proteome</keyword>
<dbReference type="Pfam" id="PF08242">
    <property type="entry name" value="Methyltransf_12"/>
    <property type="match status" value="1"/>
</dbReference>
<dbReference type="OrthoDB" id="3382693at2"/>
<dbReference type="Gene3D" id="3.40.50.150">
    <property type="entry name" value="Vaccinia Virus protein VP39"/>
    <property type="match status" value="1"/>
</dbReference>
<dbReference type="CDD" id="cd02440">
    <property type="entry name" value="AdoMet_MTases"/>
    <property type="match status" value="1"/>
</dbReference>
<evidence type="ECO:0000259" key="1">
    <source>
        <dbReference type="Pfam" id="PF08242"/>
    </source>
</evidence>
<dbReference type="GO" id="GO:0032259">
    <property type="term" value="P:methylation"/>
    <property type="evidence" value="ECO:0007669"/>
    <property type="project" value="UniProtKB-KW"/>
</dbReference>
<keyword evidence="2" id="KW-0808">Transferase</keyword>
<name>A0A1G6Y468_9ACTN</name>
<sequence>MAAPHQPGDHQGSHGGHAHSAAFDFAEAAPRLRARADAETDRYRRRAARLAPPGTRTAADIGCGAASMAFALAETLPDAQVTAVDAEPAMIDLVRERAAERGTPVRTALASVDDPAALTAAVETPADFIWAGHVLHHATDPQAALDHLAALLAPGGTIAIGEGGTAVQYLPWHLGTGRPGLELRLIEAGSRRLEDGGDEHGTVPLPYGWNLALEQAGLTAARGLHELDAIPAPLTGTDLEHALEALAAKVGWFEHYLSAEDRTAWARLLDPDRPEWLGHRRDLHRLGVDTVYTAVRPR</sequence>